<sequence>MSRFGWGAACGPLAGVVFFGGLSSAHAQSEPLAPVHVTYSADRTCPTAEAFLGKVRRYTTKWTLAEGPAARRFRVVLAPVRAAGRLETSGRLEIEEQANPPSVRDIVGPDCEAVARALAIALAVVIDPQADLSGGATDDSQKAAGEGDSAGDGVSRASAPTAPPEVVSSDHTSLATPTPSPLPPREAPRPPLSVEPTAATRLRAEALVGATSAVVDGALLVLGATVELEPFADRRVNGAPSAFPRWLSPSIALGFRQSLPREFEQSGMTSQFLWTAGTLQLCPLRWSAFRERLALTPCFESNAGVLIASARGSHDSRSSTKRWLDLGGTAKATWRVHGAWFVGGTFSVVAPVTRYQFELSTQAAVSQAPPVGFAFGAIAGLGF</sequence>
<dbReference type="AlphaFoldDB" id="A0A0K1QEV5"/>
<feature type="region of interest" description="Disordered" evidence="1">
    <location>
        <begin position="132"/>
        <end position="193"/>
    </location>
</feature>
<keyword evidence="2" id="KW-0732">Signal</keyword>
<evidence type="ECO:0000256" key="2">
    <source>
        <dbReference type="SAM" id="SignalP"/>
    </source>
</evidence>
<evidence type="ECO:0000256" key="1">
    <source>
        <dbReference type="SAM" id="MobiDB-lite"/>
    </source>
</evidence>
<keyword evidence="4" id="KW-1185">Reference proteome</keyword>
<feature type="signal peptide" evidence="2">
    <location>
        <begin position="1"/>
        <end position="27"/>
    </location>
</feature>
<feature type="compositionally biased region" description="Pro residues" evidence="1">
    <location>
        <begin position="178"/>
        <end position="193"/>
    </location>
</feature>
<dbReference type="Proteomes" id="UP000064967">
    <property type="component" value="Chromosome"/>
</dbReference>
<evidence type="ECO:0000313" key="3">
    <source>
        <dbReference type="EMBL" id="AKV04289.1"/>
    </source>
</evidence>
<name>A0A0K1QEV5_9BACT</name>
<proteinExistence type="predicted"/>
<evidence type="ECO:0000313" key="4">
    <source>
        <dbReference type="Proteomes" id="UP000064967"/>
    </source>
</evidence>
<reference evidence="3 4" key="1">
    <citation type="submission" date="2015-08" db="EMBL/GenBank/DDBJ databases">
        <authorList>
            <person name="Babu N.S."/>
            <person name="Beckwith C.J."/>
            <person name="Beseler K.G."/>
            <person name="Brison A."/>
            <person name="Carone J.V."/>
            <person name="Caskin T.P."/>
            <person name="Diamond M."/>
            <person name="Durham M.E."/>
            <person name="Foxe J.M."/>
            <person name="Go M."/>
            <person name="Henderson B.A."/>
            <person name="Jones I.B."/>
            <person name="McGettigan J.A."/>
            <person name="Micheletti S.J."/>
            <person name="Nasrallah M.E."/>
            <person name="Ortiz D."/>
            <person name="Piller C.R."/>
            <person name="Privatt S.R."/>
            <person name="Schneider S.L."/>
            <person name="Sharp S."/>
            <person name="Smith T.C."/>
            <person name="Stanton J.D."/>
            <person name="Ullery H.E."/>
            <person name="Wilson R.J."/>
            <person name="Serrano M.G."/>
            <person name="Buck G."/>
            <person name="Lee V."/>
            <person name="Wang Y."/>
            <person name="Carvalho R."/>
            <person name="Voegtly L."/>
            <person name="Shi R."/>
            <person name="Duckworth R."/>
            <person name="Johnson A."/>
            <person name="Loviza R."/>
            <person name="Walstead R."/>
            <person name="Shah Z."/>
            <person name="Kiflezghi M."/>
            <person name="Wade K."/>
            <person name="Ball S.L."/>
            <person name="Bradley K.W."/>
            <person name="Asai D.J."/>
            <person name="Bowman C.A."/>
            <person name="Russell D.A."/>
            <person name="Pope W.H."/>
            <person name="Jacobs-Sera D."/>
            <person name="Hendrix R.W."/>
            <person name="Hatfull G.F."/>
        </authorList>
    </citation>
    <scope>NUCLEOTIDE SEQUENCE [LARGE SCALE GENOMIC DNA]</scope>
    <source>
        <strain evidence="3 4">DSM 27648</strain>
    </source>
</reference>
<dbReference type="RefSeq" id="WP_146654925.1">
    <property type="nucleotide sequence ID" value="NZ_CP012333.1"/>
</dbReference>
<organism evidence="3 4">
    <name type="scientific">Labilithrix luteola</name>
    <dbReference type="NCBI Taxonomy" id="1391654"/>
    <lineage>
        <taxon>Bacteria</taxon>
        <taxon>Pseudomonadati</taxon>
        <taxon>Myxococcota</taxon>
        <taxon>Polyangia</taxon>
        <taxon>Polyangiales</taxon>
        <taxon>Labilitrichaceae</taxon>
        <taxon>Labilithrix</taxon>
    </lineage>
</organism>
<accession>A0A0K1QEV5</accession>
<dbReference type="EMBL" id="CP012333">
    <property type="protein sequence ID" value="AKV04289.1"/>
    <property type="molecule type" value="Genomic_DNA"/>
</dbReference>
<protein>
    <submittedName>
        <fullName evidence="3">Uncharacterized protein</fullName>
    </submittedName>
</protein>
<dbReference type="KEGG" id="llu:AKJ09_10952"/>
<dbReference type="STRING" id="1391654.AKJ09_10952"/>
<gene>
    <name evidence="3" type="ORF">AKJ09_10952</name>
</gene>
<feature type="chain" id="PRO_5005467344" evidence="2">
    <location>
        <begin position="28"/>
        <end position="383"/>
    </location>
</feature>